<organism evidence="1 2">
    <name type="scientific">Pseudomonas fluorescens</name>
    <dbReference type="NCBI Taxonomy" id="294"/>
    <lineage>
        <taxon>Bacteria</taxon>
        <taxon>Pseudomonadati</taxon>
        <taxon>Pseudomonadota</taxon>
        <taxon>Gammaproteobacteria</taxon>
        <taxon>Pseudomonadales</taxon>
        <taxon>Pseudomonadaceae</taxon>
        <taxon>Pseudomonas</taxon>
    </lineage>
</organism>
<sequence length="222" mass="25128">MASLKSKLRGHLMASHGARRNTKNNLWLAYSVKSAADITLASNNECIYWASRLESNPQVKSFHFGCELNAKYPWEEKFKKREFIVVEPEAGGYELHQLITGDITETDSEVEVRDHQGAQESVRVTLFNTKGIGQLAMLSTRWLQVMAFSNQIRNEKCVTESDQVNLLIRSALKGTVAGLLDRTQHHEPMKVLGVIAREALFGTITLDLENQCFGRNTFWSVR</sequence>
<dbReference type="Proteomes" id="UP000375525">
    <property type="component" value="Unassembled WGS sequence"/>
</dbReference>
<protein>
    <submittedName>
        <fullName evidence="1">Uncharacterized protein</fullName>
    </submittedName>
</protein>
<dbReference type="OrthoDB" id="6886284at2"/>
<dbReference type="EMBL" id="CABVIH010000006">
    <property type="protein sequence ID" value="VVO77720.1"/>
    <property type="molecule type" value="Genomic_DNA"/>
</dbReference>
<evidence type="ECO:0000313" key="1">
    <source>
        <dbReference type="EMBL" id="VVO77720.1"/>
    </source>
</evidence>
<evidence type="ECO:0000313" key="2">
    <source>
        <dbReference type="Proteomes" id="UP000375525"/>
    </source>
</evidence>
<reference evidence="1 2" key="1">
    <citation type="submission" date="2019-09" db="EMBL/GenBank/DDBJ databases">
        <authorList>
            <person name="Chandra G."/>
            <person name="Truman W A."/>
        </authorList>
    </citation>
    <scope>NUCLEOTIDE SEQUENCE [LARGE SCALE GENOMIC DNA]</scope>
    <source>
        <strain evidence="1">PS880</strain>
    </source>
</reference>
<accession>A0A5E7IN93</accession>
<name>A0A5E7IN93_PSEFL</name>
<gene>
    <name evidence="1" type="ORF">PS880_01640</name>
</gene>
<dbReference type="AlphaFoldDB" id="A0A5E7IN93"/>
<dbReference type="RefSeq" id="WP_150779306.1">
    <property type="nucleotide sequence ID" value="NZ_CABVIH010000006.1"/>
</dbReference>
<proteinExistence type="predicted"/>